<feature type="region of interest" description="Disordered" evidence="9">
    <location>
        <begin position="9"/>
        <end position="36"/>
    </location>
</feature>
<dbReference type="InterPro" id="IPR011356">
    <property type="entry name" value="Leucine_aapep/pepB"/>
</dbReference>
<keyword evidence="12" id="KW-1185">Reference proteome</keyword>
<comment type="caution">
    <text evidence="11">The sequence shown here is derived from an EMBL/GenBank/DDBJ whole genome shotgun (WGS) entry which is preliminary data.</text>
</comment>
<proteinExistence type="inferred from homology"/>
<evidence type="ECO:0000313" key="12">
    <source>
        <dbReference type="Proteomes" id="UP000256977"/>
    </source>
</evidence>
<protein>
    <recommendedName>
        <fullName evidence="7">Probable cytosol aminopeptidase</fullName>
    </recommendedName>
    <alternativeName>
        <fullName evidence="8">Leucine aminopeptidase</fullName>
    </alternativeName>
    <alternativeName>
        <fullName evidence="5">Leucyl aminopeptidase</fullName>
    </alternativeName>
</protein>
<accession>A0A3D9HTH1</accession>
<dbReference type="Pfam" id="PF00883">
    <property type="entry name" value="Peptidase_M17"/>
    <property type="match status" value="1"/>
</dbReference>
<evidence type="ECO:0000256" key="3">
    <source>
        <dbReference type="ARBA" id="ARBA00022670"/>
    </source>
</evidence>
<dbReference type="PANTHER" id="PTHR11963:SF23">
    <property type="entry name" value="CYTOSOL AMINOPEPTIDASE"/>
    <property type="match status" value="1"/>
</dbReference>
<evidence type="ECO:0000259" key="10">
    <source>
        <dbReference type="PROSITE" id="PS00631"/>
    </source>
</evidence>
<dbReference type="InterPro" id="IPR000819">
    <property type="entry name" value="Peptidase_M17_C"/>
</dbReference>
<gene>
    <name evidence="11" type="ORF">DFP98_15620</name>
</gene>
<dbReference type="PANTHER" id="PTHR11963">
    <property type="entry name" value="LEUCINE AMINOPEPTIDASE-RELATED"/>
    <property type="match status" value="1"/>
</dbReference>
<comment type="similarity">
    <text evidence="1">Belongs to the peptidase M17 family.</text>
</comment>
<dbReference type="Gene3D" id="3.40.630.10">
    <property type="entry name" value="Zn peptidases"/>
    <property type="match status" value="1"/>
</dbReference>
<dbReference type="GO" id="GO:0070006">
    <property type="term" value="F:metalloaminopeptidase activity"/>
    <property type="evidence" value="ECO:0007669"/>
    <property type="project" value="InterPro"/>
</dbReference>
<keyword evidence="2 11" id="KW-0031">Aminopeptidase</keyword>
<dbReference type="PRINTS" id="PR00481">
    <property type="entry name" value="LAMNOPPTDASE"/>
</dbReference>
<evidence type="ECO:0000256" key="9">
    <source>
        <dbReference type="SAM" id="MobiDB-lite"/>
    </source>
</evidence>
<evidence type="ECO:0000256" key="2">
    <source>
        <dbReference type="ARBA" id="ARBA00022438"/>
    </source>
</evidence>
<feature type="domain" description="Cytosol aminopeptidase" evidence="10">
    <location>
        <begin position="354"/>
        <end position="361"/>
    </location>
</feature>
<dbReference type="InterPro" id="IPR008283">
    <property type="entry name" value="Peptidase_M17_N"/>
</dbReference>
<dbReference type="Proteomes" id="UP000256977">
    <property type="component" value="Unassembled WGS sequence"/>
</dbReference>
<keyword evidence="4" id="KW-0378">Hydrolase</keyword>
<organism evidence="11 12">
    <name type="scientific">Cohnella phaseoli</name>
    <dbReference type="NCBI Taxonomy" id="456490"/>
    <lineage>
        <taxon>Bacteria</taxon>
        <taxon>Bacillati</taxon>
        <taxon>Bacillota</taxon>
        <taxon>Bacilli</taxon>
        <taxon>Bacillales</taxon>
        <taxon>Paenibacillaceae</taxon>
        <taxon>Cohnella</taxon>
    </lineage>
</organism>
<dbReference type="SUPFAM" id="SSF53187">
    <property type="entry name" value="Zn-dependent exopeptidases"/>
    <property type="match status" value="1"/>
</dbReference>
<dbReference type="GO" id="GO:0005737">
    <property type="term" value="C:cytoplasm"/>
    <property type="evidence" value="ECO:0007669"/>
    <property type="project" value="InterPro"/>
</dbReference>
<reference evidence="11 12" key="1">
    <citation type="submission" date="2018-07" db="EMBL/GenBank/DDBJ databases">
        <title>Genomic Encyclopedia of Type Strains, Phase III (KMG-III): the genomes of soil and plant-associated and newly described type strains.</title>
        <authorList>
            <person name="Whitman W."/>
        </authorList>
    </citation>
    <scope>NUCLEOTIDE SEQUENCE [LARGE SCALE GENOMIC DNA]</scope>
    <source>
        <strain evidence="11 12">CECT 7287</strain>
    </source>
</reference>
<dbReference type="RefSeq" id="WP_116065743.1">
    <property type="nucleotide sequence ID" value="NZ_QRDZ01000056.1"/>
</dbReference>
<dbReference type="GO" id="GO:0006508">
    <property type="term" value="P:proteolysis"/>
    <property type="evidence" value="ECO:0007669"/>
    <property type="project" value="UniProtKB-KW"/>
</dbReference>
<dbReference type="SUPFAM" id="SSF52949">
    <property type="entry name" value="Macro domain-like"/>
    <property type="match status" value="1"/>
</dbReference>
<evidence type="ECO:0000256" key="6">
    <source>
        <dbReference type="ARBA" id="ARBA00049972"/>
    </source>
</evidence>
<evidence type="ECO:0000256" key="5">
    <source>
        <dbReference type="ARBA" id="ARBA00033172"/>
    </source>
</evidence>
<dbReference type="Pfam" id="PF02789">
    <property type="entry name" value="Peptidase_M17_N"/>
    <property type="match status" value="1"/>
</dbReference>
<evidence type="ECO:0000256" key="7">
    <source>
        <dbReference type="ARBA" id="ARBA00050021"/>
    </source>
</evidence>
<dbReference type="EMBL" id="QRDZ01000056">
    <property type="protein sequence ID" value="RED52725.1"/>
    <property type="molecule type" value="Genomic_DNA"/>
</dbReference>
<name>A0A3D9HTH1_9BACL</name>
<dbReference type="PROSITE" id="PS00631">
    <property type="entry name" value="CYTOSOL_AP"/>
    <property type="match status" value="1"/>
</dbReference>
<comment type="function">
    <text evidence="6">Presumably involved in the processing and regular turnover of intracellular proteins. Catalyzes the removal of unsubstituted N-terminal amino acids from various peptides.</text>
</comment>
<evidence type="ECO:0000256" key="1">
    <source>
        <dbReference type="ARBA" id="ARBA00009528"/>
    </source>
</evidence>
<dbReference type="AlphaFoldDB" id="A0A3D9HTH1"/>
<sequence>MRIDIVERLDELSAEGPGADSESDSRPGTGSSSSPALSSEVILHLAFEGGQEGIPGLNVEPTPSAAALGRTSLLYGAPGQRHAAIVGLGSAHALNAERLRRAAGSAARAVGREGYKAAAVDLGPAVDGLGAEVGVQAWLEGWMLGSYRFDAYKKETGRKSAVSSLRLLVDPSIRDAAIEWVKKAQHRAESTMLARDWCNEPANVMTPERLVDEIQQRFADLPDVHVRVYRGNDLAAHGMNGLLAVSQGSRHAPALVELIYASDPSQPLVALVGKGMTFDMGGMNVKTGRDLSEARFDMGGACAVAGALDLLARSGAAVNVAALIAVADNVPGSGALLPSSIVRYPNGLTVQVGNTDAEGRLILADALLHAQRLGAAEIMDIATLTGSVGHALGLRVAGVWGDLSITEALRDCGETCGDRVWPMPLIDDDEELLRSDYADLNNISSSSYGGACAAALFLRRFVGEDVRWAHIDMANTVQAPSDRGYETVGATGFGVRLLADYLQRIRA</sequence>
<dbReference type="CDD" id="cd00433">
    <property type="entry name" value="Peptidase_M17"/>
    <property type="match status" value="1"/>
</dbReference>
<keyword evidence="3" id="KW-0645">Protease</keyword>
<evidence type="ECO:0000256" key="4">
    <source>
        <dbReference type="ARBA" id="ARBA00022801"/>
    </source>
</evidence>
<dbReference type="Gene3D" id="3.40.220.10">
    <property type="entry name" value="Leucine Aminopeptidase, subunit E, domain 1"/>
    <property type="match status" value="1"/>
</dbReference>
<dbReference type="InterPro" id="IPR043472">
    <property type="entry name" value="Macro_dom-like"/>
</dbReference>
<evidence type="ECO:0000313" key="11">
    <source>
        <dbReference type="EMBL" id="RED52725.1"/>
    </source>
</evidence>
<dbReference type="OrthoDB" id="9809354at2"/>
<feature type="compositionally biased region" description="Low complexity" evidence="9">
    <location>
        <begin position="26"/>
        <end position="36"/>
    </location>
</feature>
<evidence type="ECO:0000256" key="8">
    <source>
        <dbReference type="ARBA" id="ARBA00050061"/>
    </source>
</evidence>
<dbReference type="GO" id="GO:0030145">
    <property type="term" value="F:manganese ion binding"/>
    <property type="evidence" value="ECO:0007669"/>
    <property type="project" value="InterPro"/>
</dbReference>